<dbReference type="InterPro" id="IPR043519">
    <property type="entry name" value="NT_sf"/>
</dbReference>
<name>A0A167HZV2_9GAMM</name>
<evidence type="ECO:0000259" key="1">
    <source>
        <dbReference type="SMART" id="SM00954"/>
    </source>
</evidence>
<sequence>MTTEKLMVEYDNSIEILNQFSSSMQSLVSRLMNASSITAHSISARVKSRNSLQTKATKKSKYSLLSEVTDIVGIRIITHYSDEVDQIADLIEKEFTVDTDNSIDKRASLDPDRFGYLSLHYVVSLSSSRSKLIEYEKFSSMKFEIQIRSILQHTWAEIEHDIGYKSKIEIPKPVRRKFSQLAGLLEMADDQFIQIRNELKVYEDDVADIIVQAPNDVGIDNVTIHNYIRTSKLIAKIESGFTNSFNMKLYEQPVWNLSRYVKYCNYFSIETIHQLDEEMANYEVHINQRASEVINPTNTLPVGSSILFFFQVLASKLESKKAIMKFLDEMDVETKAKRSAFASYLYTFGERQGLRTN</sequence>
<accession>A0A167HZV2</accession>
<reference evidence="2 3" key="1">
    <citation type="submission" date="2013-07" db="EMBL/GenBank/DDBJ databases">
        <title>Comparative Genomic and Metabolomic Analysis of Twelve Strains of Pseudoalteromonas luteoviolacea.</title>
        <authorList>
            <person name="Vynne N.G."/>
            <person name="Mansson M."/>
            <person name="Gram L."/>
        </authorList>
    </citation>
    <scope>NUCLEOTIDE SEQUENCE [LARGE SCALE GENOMIC DNA]</scope>
    <source>
        <strain evidence="2 3">CPMOR-1</strain>
    </source>
</reference>
<dbReference type="Gene3D" id="1.10.287.860">
    <property type="entry name" value="Nucleotidyltransferase"/>
    <property type="match status" value="1"/>
</dbReference>
<dbReference type="PATRIC" id="fig|1365248.3.peg.4868"/>
<feature type="domain" description="RelA/SpoT" evidence="1">
    <location>
        <begin position="44"/>
        <end position="170"/>
    </location>
</feature>
<dbReference type="GO" id="GO:0015969">
    <property type="term" value="P:guanosine tetraphosphate metabolic process"/>
    <property type="evidence" value="ECO:0007669"/>
    <property type="project" value="InterPro"/>
</dbReference>
<dbReference type="PANTHER" id="PTHR41773">
    <property type="entry name" value="GTP PYROPHOSPHATASE-RELATED"/>
    <property type="match status" value="1"/>
</dbReference>
<evidence type="ECO:0000313" key="3">
    <source>
        <dbReference type="Proteomes" id="UP000076486"/>
    </source>
</evidence>
<organism evidence="2 3">
    <name type="scientific">Pseudoalteromonas luteoviolacea CPMOR-1</name>
    <dbReference type="NCBI Taxonomy" id="1365248"/>
    <lineage>
        <taxon>Bacteria</taxon>
        <taxon>Pseudomonadati</taxon>
        <taxon>Pseudomonadota</taxon>
        <taxon>Gammaproteobacteria</taxon>
        <taxon>Alteromonadales</taxon>
        <taxon>Pseudoalteromonadaceae</taxon>
        <taxon>Pseudoalteromonas</taxon>
    </lineage>
</organism>
<dbReference type="PANTHER" id="PTHR41773:SF1">
    <property type="entry name" value="RELA_SPOT DOMAIN-CONTAINING PROTEIN"/>
    <property type="match status" value="1"/>
</dbReference>
<comment type="caution">
    <text evidence="2">The sequence shown here is derived from an EMBL/GenBank/DDBJ whole genome shotgun (WGS) entry which is preliminary data.</text>
</comment>
<dbReference type="SUPFAM" id="SSF81301">
    <property type="entry name" value="Nucleotidyltransferase"/>
    <property type="match status" value="1"/>
</dbReference>
<protein>
    <recommendedName>
        <fullName evidence="1">RelA/SpoT domain-containing protein</fullName>
    </recommendedName>
</protein>
<dbReference type="CDD" id="cd05399">
    <property type="entry name" value="NT_Rel-Spo_like"/>
    <property type="match status" value="1"/>
</dbReference>
<gene>
    <name evidence="2" type="ORF">N473_04620</name>
</gene>
<proteinExistence type="predicted"/>
<dbReference type="InterPro" id="IPR007685">
    <property type="entry name" value="RelA_SpoT"/>
</dbReference>
<dbReference type="Proteomes" id="UP000076486">
    <property type="component" value="Unassembled WGS sequence"/>
</dbReference>
<dbReference type="Pfam" id="PF04607">
    <property type="entry name" value="RelA_SpoT"/>
    <property type="match status" value="1"/>
</dbReference>
<dbReference type="SMART" id="SM00954">
    <property type="entry name" value="RelA_SpoT"/>
    <property type="match status" value="1"/>
</dbReference>
<evidence type="ECO:0000313" key="2">
    <source>
        <dbReference type="EMBL" id="KZN58723.1"/>
    </source>
</evidence>
<dbReference type="Gene3D" id="3.30.460.10">
    <property type="entry name" value="Beta Polymerase, domain 2"/>
    <property type="match status" value="1"/>
</dbReference>
<dbReference type="RefSeq" id="WP_063369961.1">
    <property type="nucleotide sequence ID" value="NZ_AUYC01000073.1"/>
</dbReference>
<dbReference type="EMBL" id="AUYC01000073">
    <property type="protein sequence ID" value="KZN58723.1"/>
    <property type="molecule type" value="Genomic_DNA"/>
</dbReference>
<dbReference type="AlphaFoldDB" id="A0A167HZV2"/>